<dbReference type="KEGG" id="vg:77850540"/>
<gene>
    <name evidence="1" type="primary">5</name>
    <name evidence="1" type="ORF">000TH010_5</name>
</gene>
<dbReference type="EMBL" id="MN176219">
    <property type="protein sequence ID" value="QFR56218.1"/>
    <property type="molecule type" value="Genomic_DNA"/>
</dbReference>
<name>A0A5P8PHJ9_9CAUD</name>
<dbReference type="RefSeq" id="YP_010644316.1">
    <property type="nucleotide sequence ID" value="NC_070624.1"/>
</dbReference>
<keyword evidence="2" id="KW-1185">Reference proteome</keyword>
<reference evidence="1 2" key="1">
    <citation type="submission" date="2019-07" db="EMBL/GenBank/DDBJ databases">
        <authorList>
            <person name="Tomko B.E."/>
            <person name="Krukonis G.P."/>
            <person name="Delesalle V.A."/>
        </authorList>
    </citation>
    <scope>NUCLEOTIDE SEQUENCE [LARGE SCALE GENOMIC DNA]</scope>
</reference>
<accession>A0A5P8PHJ9</accession>
<organism evidence="1 2">
    <name type="scientific">Bacillus phage 000TH010</name>
    <dbReference type="NCBI Taxonomy" id="2601652"/>
    <lineage>
        <taxon>Viruses</taxon>
        <taxon>Duplodnaviria</taxon>
        <taxon>Heunggongvirae</taxon>
        <taxon>Uroviricota</taxon>
        <taxon>Caudoviricetes</taxon>
        <taxon>Trautnerviridae</taxon>
        <taxon>Polsinellivirinae</taxon>
        <taxon>Rivavirus</taxon>
        <taxon>Rivavirus rv000TH010</taxon>
    </lineage>
</organism>
<evidence type="ECO:0000313" key="2">
    <source>
        <dbReference type="Proteomes" id="UP000325623"/>
    </source>
</evidence>
<protein>
    <submittedName>
        <fullName evidence="1">Uncharacterized protein</fullName>
    </submittedName>
</protein>
<dbReference type="Proteomes" id="UP000325623">
    <property type="component" value="Segment"/>
</dbReference>
<proteinExistence type="predicted"/>
<evidence type="ECO:0000313" key="1">
    <source>
        <dbReference type="EMBL" id="QFR56218.1"/>
    </source>
</evidence>
<dbReference type="GeneID" id="77850540"/>
<sequence>MFHNYIIRRVTVENGELKDEIMKETLNAQEANGAFDAYINMQPDAAFYMYTEEEK</sequence>